<feature type="compositionally biased region" description="Basic and acidic residues" evidence="1">
    <location>
        <begin position="1"/>
        <end position="12"/>
    </location>
</feature>
<evidence type="ECO:0000313" key="3">
    <source>
        <dbReference type="Proteomes" id="UP000037460"/>
    </source>
</evidence>
<reference evidence="3" key="1">
    <citation type="journal article" date="2015" name="PLoS Genet.">
        <title>Genome Sequence and Transcriptome Analyses of Chrysochromulina tobin: Metabolic Tools for Enhanced Algal Fitness in the Prominent Order Prymnesiales (Haptophyceae).</title>
        <authorList>
            <person name="Hovde B.T."/>
            <person name="Deodato C.R."/>
            <person name="Hunsperger H.M."/>
            <person name="Ryken S.A."/>
            <person name="Yost W."/>
            <person name="Jha R.K."/>
            <person name="Patterson J."/>
            <person name="Monnat R.J. Jr."/>
            <person name="Barlow S.B."/>
            <person name="Starkenburg S.R."/>
            <person name="Cattolico R.A."/>
        </authorList>
    </citation>
    <scope>NUCLEOTIDE SEQUENCE</scope>
    <source>
        <strain evidence="3">CCMP291</strain>
    </source>
</reference>
<feature type="compositionally biased region" description="Basic and acidic residues" evidence="1">
    <location>
        <begin position="21"/>
        <end position="30"/>
    </location>
</feature>
<evidence type="ECO:0000256" key="1">
    <source>
        <dbReference type="SAM" id="MobiDB-lite"/>
    </source>
</evidence>
<keyword evidence="3" id="KW-1185">Reference proteome</keyword>
<dbReference type="EMBL" id="JWZX01002621">
    <property type="protein sequence ID" value="KOO28096.1"/>
    <property type="molecule type" value="Genomic_DNA"/>
</dbReference>
<dbReference type="AlphaFoldDB" id="A0A0M0JND7"/>
<accession>A0A0M0JND7</accession>
<proteinExistence type="predicted"/>
<gene>
    <name evidence="2" type="ORF">Ctob_016223</name>
</gene>
<protein>
    <submittedName>
        <fullName evidence="2">Uncharacterized protein</fullName>
    </submittedName>
</protein>
<organism evidence="2 3">
    <name type="scientific">Chrysochromulina tobinii</name>
    <dbReference type="NCBI Taxonomy" id="1460289"/>
    <lineage>
        <taxon>Eukaryota</taxon>
        <taxon>Haptista</taxon>
        <taxon>Haptophyta</taxon>
        <taxon>Prymnesiophyceae</taxon>
        <taxon>Prymnesiales</taxon>
        <taxon>Chrysochromulinaceae</taxon>
        <taxon>Chrysochromulina</taxon>
    </lineage>
</organism>
<evidence type="ECO:0000313" key="2">
    <source>
        <dbReference type="EMBL" id="KOO28096.1"/>
    </source>
</evidence>
<name>A0A0M0JND7_9EUKA</name>
<comment type="caution">
    <text evidence="2">The sequence shown here is derived from an EMBL/GenBank/DDBJ whole genome shotgun (WGS) entry which is preliminary data.</text>
</comment>
<sequence>AIAAKETAEEKRRKGTAPRLSDVHGPREPGSEAGAGHAVLAALAELQSSLSEIGARIDGYGKRLDRLELGGEGAPKAGTKCWICQSDAHLAANCSTAKGKELRDKKAATAAAKAAAEANGRLEVGGQPRAAVVRPAEPMELYELRSYYDNLAAAEDKYEAAFFTEYD</sequence>
<dbReference type="Proteomes" id="UP000037460">
    <property type="component" value="Unassembled WGS sequence"/>
</dbReference>
<feature type="region of interest" description="Disordered" evidence="1">
    <location>
        <begin position="1"/>
        <end position="36"/>
    </location>
</feature>
<feature type="non-terminal residue" evidence="2">
    <location>
        <position position="1"/>
    </location>
</feature>